<gene>
    <name evidence="4" type="ORF">Krac_8743</name>
</gene>
<keyword evidence="1 3" id="KW-0479">Metal-binding</keyword>
<dbReference type="FunCoup" id="D6TP56">
    <property type="interactions" value="557"/>
</dbReference>
<feature type="binding site" evidence="3">
    <location>
        <position position="31"/>
    </location>
    <ligand>
        <name>a divalent metal cation</name>
        <dbReference type="ChEBI" id="CHEBI:60240"/>
        <label>1</label>
    </ligand>
</feature>
<keyword evidence="2 4" id="KW-0378">Hydrolase</keyword>
<dbReference type="InterPro" id="IPR032466">
    <property type="entry name" value="Metal_Hydrolase"/>
</dbReference>
<dbReference type="InterPro" id="IPR015991">
    <property type="entry name" value="TatD/YcfH-like"/>
</dbReference>
<evidence type="ECO:0000256" key="1">
    <source>
        <dbReference type="ARBA" id="ARBA00022723"/>
    </source>
</evidence>
<name>D6TP56_KTERA</name>
<evidence type="ECO:0000313" key="4">
    <source>
        <dbReference type="EMBL" id="EFH87412.1"/>
    </source>
</evidence>
<feature type="binding site" evidence="3">
    <location>
        <position position="154"/>
    </location>
    <ligand>
        <name>a divalent metal cation</name>
        <dbReference type="ChEBI" id="CHEBI:60240"/>
        <label>2</label>
    </ligand>
</feature>
<dbReference type="CDD" id="cd01310">
    <property type="entry name" value="TatD_DNAse"/>
    <property type="match status" value="1"/>
</dbReference>
<dbReference type="SUPFAM" id="SSF51556">
    <property type="entry name" value="Metallo-dependent hydrolases"/>
    <property type="match status" value="1"/>
</dbReference>
<proteinExistence type="predicted"/>
<protein>
    <submittedName>
        <fullName evidence="4">Hydrolase, TatD family</fullName>
    </submittedName>
</protein>
<dbReference type="FunFam" id="3.20.20.140:FF:000005">
    <property type="entry name" value="TatD family hydrolase"/>
    <property type="match status" value="1"/>
</dbReference>
<dbReference type="PANTHER" id="PTHR46124:SF2">
    <property type="entry name" value="D-AMINOACYL-TRNA DEACYLASE"/>
    <property type="match status" value="1"/>
</dbReference>
<dbReference type="GO" id="GO:0005829">
    <property type="term" value="C:cytosol"/>
    <property type="evidence" value="ECO:0007669"/>
    <property type="project" value="TreeGrafter"/>
</dbReference>
<dbReference type="eggNOG" id="COG0084">
    <property type="taxonomic scope" value="Bacteria"/>
</dbReference>
<dbReference type="PIRSF" id="PIRSF005902">
    <property type="entry name" value="DNase_TatD"/>
    <property type="match status" value="1"/>
</dbReference>
<evidence type="ECO:0000256" key="3">
    <source>
        <dbReference type="PIRSR" id="PIRSR005902-1"/>
    </source>
</evidence>
<feature type="binding site" evidence="3">
    <location>
        <position position="118"/>
    </location>
    <ligand>
        <name>a divalent metal cation</name>
        <dbReference type="ChEBI" id="CHEBI:60240"/>
        <label>1</label>
    </ligand>
</feature>
<dbReference type="EMBL" id="ADVG01000002">
    <property type="protein sequence ID" value="EFH87412.1"/>
    <property type="molecule type" value="Genomic_DNA"/>
</dbReference>
<organism evidence="4 5">
    <name type="scientific">Ktedonobacter racemifer DSM 44963</name>
    <dbReference type="NCBI Taxonomy" id="485913"/>
    <lineage>
        <taxon>Bacteria</taxon>
        <taxon>Bacillati</taxon>
        <taxon>Chloroflexota</taxon>
        <taxon>Ktedonobacteria</taxon>
        <taxon>Ktedonobacterales</taxon>
        <taxon>Ktedonobacteraceae</taxon>
        <taxon>Ktedonobacter</taxon>
    </lineage>
</organism>
<reference evidence="4 5" key="1">
    <citation type="journal article" date="2011" name="Stand. Genomic Sci.">
        <title>Non-contiguous finished genome sequence and contextual data of the filamentous soil bacterium Ktedonobacter racemifer type strain (SOSP1-21).</title>
        <authorList>
            <person name="Chang Y.J."/>
            <person name="Land M."/>
            <person name="Hauser L."/>
            <person name="Chertkov O."/>
            <person name="Del Rio T.G."/>
            <person name="Nolan M."/>
            <person name="Copeland A."/>
            <person name="Tice H."/>
            <person name="Cheng J.F."/>
            <person name="Lucas S."/>
            <person name="Han C."/>
            <person name="Goodwin L."/>
            <person name="Pitluck S."/>
            <person name="Ivanova N."/>
            <person name="Ovchinikova G."/>
            <person name="Pati A."/>
            <person name="Chen A."/>
            <person name="Palaniappan K."/>
            <person name="Mavromatis K."/>
            <person name="Liolios K."/>
            <person name="Brettin T."/>
            <person name="Fiebig A."/>
            <person name="Rohde M."/>
            <person name="Abt B."/>
            <person name="Goker M."/>
            <person name="Detter J.C."/>
            <person name="Woyke T."/>
            <person name="Bristow J."/>
            <person name="Eisen J.A."/>
            <person name="Markowitz V."/>
            <person name="Hugenholtz P."/>
            <person name="Kyrpides N.C."/>
            <person name="Klenk H.P."/>
            <person name="Lapidus A."/>
        </authorList>
    </citation>
    <scope>NUCLEOTIDE SEQUENCE [LARGE SCALE GENOMIC DNA]</scope>
    <source>
        <strain evidence="5">DSM 44963</strain>
    </source>
</reference>
<dbReference type="Proteomes" id="UP000004508">
    <property type="component" value="Unassembled WGS sequence"/>
</dbReference>
<comment type="caution">
    <text evidence="4">The sequence shown here is derived from an EMBL/GenBank/DDBJ whole genome shotgun (WGS) entry which is preliminary data.</text>
</comment>
<dbReference type="Gene3D" id="3.20.20.140">
    <property type="entry name" value="Metal-dependent hydrolases"/>
    <property type="match status" value="1"/>
</dbReference>
<accession>D6TP56</accession>
<dbReference type="GO" id="GO:0004536">
    <property type="term" value="F:DNA nuclease activity"/>
    <property type="evidence" value="ECO:0007669"/>
    <property type="project" value="InterPro"/>
</dbReference>
<dbReference type="GO" id="GO:0046872">
    <property type="term" value="F:metal ion binding"/>
    <property type="evidence" value="ECO:0007669"/>
    <property type="project" value="UniProtKB-KW"/>
</dbReference>
<feature type="binding site" evidence="3">
    <location>
        <position position="229"/>
    </location>
    <ligand>
        <name>a divalent metal cation</name>
        <dbReference type="ChEBI" id="CHEBI:60240"/>
        <label>1</label>
    </ligand>
</feature>
<dbReference type="AlphaFoldDB" id="D6TP56"/>
<dbReference type="STRING" id="485913.Krac_8743"/>
<evidence type="ECO:0000313" key="5">
    <source>
        <dbReference type="Proteomes" id="UP000004508"/>
    </source>
</evidence>
<dbReference type="PANTHER" id="PTHR46124">
    <property type="entry name" value="D-AMINOACYL-TRNA DEACYLASE"/>
    <property type="match status" value="1"/>
</dbReference>
<dbReference type="NCBIfam" id="TIGR00010">
    <property type="entry name" value="YchF/TatD family DNA exonuclease"/>
    <property type="match status" value="1"/>
</dbReference>
<evidence type="ECO:0000256" key="2">
    <source>
        <dbReference type="ARBA" id="ARBA00022801"/>
    </source>
</evidence>
<dbReference type="InterPro" id="IPR001130">
    <property type="entry name" value="TatD-like"/>
</dbReference>
<feature type="binding site" evidence="3">
    <location>
        <position position="33"/>
    </location>
    <ligand>
        <name>a divalent metal cation</name>
        <dbReference type="ChEBI" id="CHEBI:60240"/>
        <label>1</label>
    </ligand>
</feature>
<feature type="binding site" evidence="3">
    <location>
        <position position="178"/>
    </location>
    <ligand>
        <name>a divalent metal cation</name>
        <dbReference type="ChEBI" id="CHEBI:60240"/>
        <label>2</label>
    </ligand>
</feature>
<dbReference type="InParanoid" id="D6TP56"/>
<dbReference type="GO" id="GO:0016788">
    <property type="term" value="F:hydrolase activity, acting on ester bonds"/>
    <property type="evidence" value="ECO:0007669"/>
    <property type="project" value="InterPro"/>
</dbReference>
<dbReference type="Pfam" id="PF01026">
    <property type="entry name" value="TatD_DNase"/>
    <property type="match status" value="1"/>
</dbReference>
<sequence>MDPTTFLVYQEVPLQGFWEREKDQRVLTDSHTHIDMSRFQEDREAVIQRAIEGGVTRMIDPGCDLASSRAALQLAKEHSGVIFAGVGVHPHDAQTYTPAVEAELREMTSEPEVVAIGEFGLDYFRMLTPRDIQREVFCAHLELARQYDLPCIIHVRDSHEDVVELLQVHGKGLRGVFHCFSGTVKQAEECLTSFPGFVLSFAGPLTKQGNELPEVARMVPLDRVMVETDSPYLIPKPEKGRRNEPLFVRHTAQKLADIRDMTLEEIAQITTQNAIRLFSLGAIDEAI</sequence>
<keyword evidence="5" id="KW-1185">Reference proteome</keyword>